<name>A0A841J4M0_9SPHN</name>
<evidence type="ECO:0000313" key="2">
    <source>
        <dbReference type="Proteomes" id="UP000552700"/>
    </source>
</evidence>
<comment type="caution">
    <text evidence="1">The sequence shown here is derived from an EMBL/GenBank/DDBJ whole genome shotgun (WGS) entry which is preliminary data.</text>
</comment>
<dbReference type="AlphaFoldDB" id="A0A841J4M0"/>
<gene>
    <name evidence="1" type="ORF">FHS92_000898</name>
</gene>
<evidence type="ECO:0000313" key="1">
    <source>
        <dbReference type="EMBL" id="MBB6123191.1"/>
    </source>
</evidence>
<organism evidence="1 2">
    <name type="scientific">Sphingobium subterraneum</name>
    <dbReference type="NCBI Taxonomy" id="627688"/>
    <lineage>
        <taxon>Bacteria</taxon>
        <taxon>Pseudomonadati</taxon>
        <taxon>Pseudomonadota</taxon>
        <taxon>Alphaproteobacteria</taxon>
        <taxon>Sphingomonadales</taxon>
        <taxon>Sphingomonadaceae</taxon>
        <taxon>Sphingobium</taxon>
    </lineage>
</organism>
<proteinExistence type="predicted"/>
<protein>
    <submittedName>
        <fullName evidence="1">Uncharacterized protein</fullName>
    </submittedName>
</protein>
<dbReference type="EMBL" id="JACIJP010000001">
    <property type="protein sequence ID" value="MBB6123191.1"/>
    <property type="molecule type" value="Genomic_DNA"/>
</dbReference>
<reference evidence="1 2" key="1">
    <citation type="submission" date="2020-08" db="EMBL/GenBank/DDBJ databases">
        <title>Genomic Encyclopedia of Type Strains, Phase IV (KMG-IV): sequencing the most valuable type-strain genomes for metagenomic binning, comparative biology and taxonomic classification.</title>
        <authorList>
            <person name="Goeker M."/>
        </authorList>
    </citation>
    <scope>NUCLEOTIDE SEQUENCE [LARGE SCALE GENOMIC DNA]</scope>
    <source>
        <strain evidence="1 2">DSM 102255</strain>
    </source>
</reference>
<dbReference type="Proteomes" id="UP000552700">
    <property type="component" value="Unassembled WGS sequence"/>
</dbReference>
<accession>A0A841J4M0</accession>
<sequence length="38" mass="3897">MFSRSSLWPGTVASTGQGHRFTGVRGQLRSGAYGGAGV</sequence>
<keyword evidence="2" id="KW-1185">Reference proteome</keyword>